<dbReference type="InterPro" id="IPR011043">
    <property type="entry name" value="Gal_Oxase/kelch_b-propeller"/>
</dbReference>
<dbReference type="Pfam" id="PF24750">
    <property type="entry name" value="b-prop_At3g26010-like"/>
    <property type="match status" value="1"/>
</dbReference>
<dbReference type="PANTHER" id="PTHR35546">
    <property type="entry name" value="F-BOX PROTEIN INTERACTION DOMAIN PROTEIN-RELATED"/>
    <property type="match status" value="1"/>
</dbReference>
<dbReference type="EMBL" id="JAGGNH010000005">
    <property type="protein sequence ID" value="KAJ0972170.1"/>
    <property type="molecule type" value="Genomic_DNA"/>
</dbReference>
<dbReference type="SMART" id="SM00256">
    <property type="entry name" value="FBOX"/>
    <property type="match status" value="1"/>
</dbReference>
<reference evidence="2" key="1">
    <citation type="submission" date="2021-03" db="EMBL/GenBank/DDBJ databases">
        <authorList>
            <person name="Li Z."/>
            <person name="Yang C."/>
        </authorList>
    </citation>
    <scope>NUCLEOTIDE SEQUENCE</scope>
    <source>
        <strain evidence="2">Dzin_1.0</strain>
        <tissue evidence="2">Leaf</tissue>
    </source>
</reference>
<dbReference type="PROSITE" id="PS50181">
    <property type="entry name" value="FBOX"/>
    <property type="match status" value="1"/>
</dbReference>
<dbReference type="InterPro" id="IPR056592">
    <property type="entry name" value="Beta-prop_At3g26010-like"/>
</dbReference>
<evidence type="ECO:0000259" key="1">
    <source>
        <dbReference type="PROSITE" id="PS50181"/>
    </source>
</evidence>
<dbReference type="Proteomes" id="UP001085076">
    <property type="component" value="Miscellaneous, Linkage group lg05"/>
</dbReference>
<dbReference type="InterPro" id="IPR055290">
    <property type="entry name" value="At3g26010-like"/>
</dbReference>
<sequence>MENFSTVSLTDDILIEILTKLPLKSLFRLTSVSKQWQRLISDRYLRNKLPLMLSGVYHFPHNAKTGVEKPRFAWLSENGFEDMSLSFFPFNLSSTIIDCCHGLLLFYSSLHGRFYVCNPILKKWFQLPKLGKSNHLSILAFDPRHAARYRVVCFTGWLAQGAEIEIYSSETGEWASGLLHWGVDTDRMSATMRYFDGLLYVLALPQFVVGINLEGMSCQQIELPEMVKHDGCVGKSGGLLHYSSNNGKQINIWALNSSKWSLKHSISFQFIVEEPLEMVNFLAFHPELDIVYLWVPGKIISYDLMNKRFDVVCEFGLELKDAYLIQMWLHPFFSC</sequence>
<keyword evidence="3" id="KW-1185">Reference proteome</keyword>
<dbReference type="InterPro" id="IPR001810">
    <property type="entry name" value="F-box_dom"/>
</dbReference>
<reference evidence="2" key="2">
    <citation type="journal article" date="2022" name="Hortic Res">
        <title>The genome of Dioscorea zingiberensis sheds light on the biosynthesis, origin and evolution of the medicinally important diosgenin saponins.</title>
        <authorList>
            <person name="Li Y."/>
            <person name="Tan C."/>
            <person name="Li Z."/>
            <person name="Guo J."/>
            <person name="Li S."/>
            <person name="Chen X."/>
            <person name="Wang C."/>
            <person name="Dai X."/>
            <person name="Yang H."/>
            <person name="Song W."/>
            <person name="Hou L."/>
            <person name="Xu J."/>
            <person name="Tong Z."/>
            <person name="Xu A."/>
            <person name="Yuan X."/>
            <person name="Wang W."/>
            <person name="Yang Q."/>
            <person name="Chen L."/>
            <person name="Sun Z."/>
            <person name="Wang K."/>
            <person name="Pan B."/>
            <person name="Chen J."/>
            <person name="Bao Y."/>
            <person name="Liu F."/>
            <person name="Qi X."/>
            <person name="Gang D.R."/>
            <person name="Wen J."/>
            <person name="Li J."/>
        </authorList>
    </citation>
    <scope>NUCLEOTIDE SEQUENCE</scope>
    <source>
        <strain evidence="2">Dzin_1.0</strain>
    </source>
</reference>
<dbReference type="CDD" id="cd22157">
    <property type="entry name" value="F-box_AtFBW1-like"/>
    <property type="match status" value="1"/>
</dbReference>
<dbReference type="Gene3D" id="1.20.1280.50">
    <property type="match status" value="1"/>
</dbReference>
<gene>
    <name evidence="2" type="ORF">J5N97_020129</name>
</gene>
<accession>A0A9D5CFW7</accession>
<dbReference type="SUPFAM" id="SSF81383">
    <property type="entry name" value="F-box domain"/>
    <property type="match status" value="1"/>
</dbReference>
<name>A0A9D5CFW7_9LILI</name>
<feature type="domain" description="F-box" evidence="1">
    <location>
        <begin position="3"/>
        <end position="49"/>
    </location>
</feature>
<dbReference type="AlphaFoldDB" id="A0A9D5CFW7"/>
<protein>
    <recommendedName>
        <fullName evidence="1">F-box domain-containing protein</fullName>
    </recommendedName>
</protein>
<evidence type="ECO:0000313" key="3">
    <source>
        <dbReference type="Proteomes" id="UP001085076"/>
    </source>
</evidence>
<comment type="caution">
    <text evidence="2">The sequence shown here is derived from an EMBL/GenBank/DDBJ whole genome shotgun (WGS) entry which is preliminary data.</text>
</comment>
<organism evidence="2 3">
    <name type="scientific">Dioscorea zingiberensis</name>
    <dbReference type="NCBI Taxonomy" id="325984"/>
    <lineage>
        <taxon>Eukaryota</taxon>
        <taxon>Viridiplantae</taxon>
        <taxon>Streptophyta</taxon>
        <taxon>Embryophyta</taxon>
        <taxon>Tracheophyta</taxon>
        <taxon>Spermatophyta</taxon>
        <taxon>Magnoliopsida</taxon>
        <taxon>Liliopsida</taxon>
        <taxon>Dioscoreales</taxon>
        <taxon>Dioscoreaceae</taxon>
        <taxon>Dioscorea</taxon>
    </lineage>
</organism>
<dbReference type="InterPro" id="IPR036047">
    <property type="entry name" value="F-box-like_dom_sf"/>
</dbReference>
<dbReference type="Pfam" id="PF00646">
    <property type="entry name" value="F-box"/>
    <property type="match status" value="1"/>
</dbReference>
<evidence type="ECO:0000313" key="2">
    <source>
        <dbReference type="EMBL" id="KAJ0972170.1"/>
    </source>
</evidence>
<proteinExistence type="predicted"/>
<dbReference type="SUPFAM" id="SSF50965">
    <property type="entry name" value="Galactose oxidase, central domain"/>
    <property type="match status" value="1"/>
</dbReference>
<dbReference type="PANTHER" id="PTHR35546:SF130">
    <property type="entry name" value="EXPRESSED PROTEIN"/>
    <property type="match status" value="1"/>
</dbReference>
<dbReference type="OrthoDB" id="626202at2759"/>